<gene>
    <name evidence="1" type="ORF">HCR_02920</name>
</gene>
<reference evidence="1 2" key="1">
    <citation type="submission" date="2023-03" db="EMBL/GenBank/DDBJ databases">
        <title>Description of Hydrogenimonas sp. ISO32.</title>
        <authorList>
            <person name="Mino S."/>
            <person name="Fukazawa S."/>
            <person name="Sawabe T."/>
        </authorList>
    </citation>
    <scope>NUCLEOTIDE SEQUENCE [LARGE SCALE GENOMIC DNA]</scope>
    <source>
        <strain evidence="1 2">ISO32</strain>
    </source>
</reference>
<evidence type="ECO:0000313" key="1">
    <source>
        <dbReference type="EMBL" id="BDY11980.1"/>
    </source>
</evidence>
<dbReference type="Proteomes" id="UP001321445">
    <property type="component" value="Chromosome"/>
</dbReference>
<keyword evidence="2" id="KW-1185">Reference proteome</keyword>
<dbReference type="EMBL" id="AP027370">
    <property type="protein sequence ID" value="BDY11980.1"/>
    <property type="molecule type" value="Genomic_DNA"/>
</dbReference>
<protein>
    <submittedName>
        <fullName evidence="1">Uncharacterized protein</fullName>
    </submittedName>
</protein>
<evidence type="ECO:0000313" key="2">
    <source>
        <dbReference type="Proteomes" id="UP001321445"/>
    </source>
</evidence>
<dbReference type="RefSeq" id="WP_286337195.1">
    <property type="nucleotide sequence ID" value="NZ_AP027370.1"/>
</dbReference>
<sequence length="215" mass="24619">MKFYNLLNYKIETEKPTFLNAINAQKPMAITLDGKIVEGEKESLPIQPYIFVGKPKSLVGSGLTKPTPLAKILGDNYEVKDEGDKISIYAGRAWQEVLMANEPFYLYQDTTSDGITEFTDDKLDDLIWYSCEFGINYREVAEFLEKSVDGTVVCIENENPYHFNGCTYVDSLEDARAKAFDFIKETLKQRIESGEIDLEDLEEDEEEALRFFKLL</sequence>
<name>A0ABM8FK13_9BACT</name>
<proteinExistence type="predicted"/>
<accession>A0ABM8FK13</accession>
<organism evidence="1 2">
    <name type="scientific">Hydrogenimonas cancrithermarum</name>
    <dbReference type="NCBI Taxonomy" id="2993563"/>
    <lineage>
        <taxon>Bacteria</taxon>
        <taxon>Pseudomonadati</taxon>
        <taxon>Campylobacterota</taxon>
        <taxon>Epsilonproteobacteria</taxon>
        <taxon>Campylobacterales</taxon>
        <taxon>Hydrogenimonadaceae</taxon>
        <taxon>Hydrogenimonas</taxon>
    </lineage>
</organism>